<protein>
    <submittedName>
        <fullName evidence="2">NAD-dependent dehydratase</fullName>
    </submittedName>
</protein>
<sequence length="318" mass="33547">MRYTGICVIGGSGFIGASLVNKLIEQGYRVRVPTRRAEAAKALAMLPGVELIECNVNQPDGLARALRGCDAAINLVGILHGRRGTPYGPEFAAAHVALPGAIAAACEAAGIRRLLHMSALGADPNGPSMYLRSKGDGEAAVRSRPGLAVTVFRPSVVFGPGDSFLTMFARMQRHLPCVPLACAGARFQPIHVADVAQAFVNALPLAETVGHTYELGGPQVYTLAELVRIAGLASGHPRPIIALPDGLGRLQAAVLEHAPGGPLLTRDNLDSMRVDNVLGGPIAAELGLMPRHLDSAIDYLRGQLFQERLSVYRTHAGR</sequence>
<dbReference type="SUPFAM" id="SSF51735">
    <property type="entry name" value="NAD(P)-binding Rossmann-fold domains"/>
    <property type="match status" value="1"/>
</dbReference>
<evidence type="ECO:0000259" key="1">
    <source>
        <dbReference type="Pfam" id="PF01370"/>
    </source>
</evidence>
<dbReference type="GO" id="GO:0044877">
    <property type="term" value="F:protein-containing complex binding"/>
    <property type="evidence" value="ECO:0007669"/>
    <property type="project" value="TreeGrafter"/>
</dbReference>
<dbReference type="InterPro" id="IPR001509">
    <property type="entry name" value="Epimerase_deHydtase"/>
</dbReference>
<dbReference type="EMBL" id="CP011568">
    <property type="protein sequence ID" value="AKJ69488.1"/>
    <property type="molecule type" value="Genomic_DNA"/>
</dbReference>
<dbReference type="PANTHER" id="PTHR12126:SF11">
    <property type="entry name" value="NADH DEHYDROGENASE [UBIQUINONE] 1 ALPHA SUBCOMPLEX SUBUNIT 9, MITOCHONDRIAL"/>
    <property type="match status" value="1"/>
</dbReference>
<dbReference type="PANTHER" id="PTHR12126">
    <property type="entry name" value="NADH-UBIQUINONE OXIDOREDUCTASE 39 KDA SUBUNIT-RELATED"/>
    <property type="match status" value="1"/>
</dbReference>
<dbReference type="PATRIC" id="fig|445709.3.peg.3381"/>
<dbReference type="KEGG" id="ptx:ABW99_15975"/>
<dbReference type="Gene3D" id="3.40.50.720">
    <property type="entry name" value="NAD(P)-binding Rossmann-like Domain"/>
    <property type="match status" value="1"/>
</dbReference>
<dbReference type="CDD" id="cd05271">
    <property type="entry name" value="NDUFA9_like_SDR_a"/>
    <property type="match status" value="1"/>
</dbReference>
<feature type="domain" description="NAD-dependent epimerase/dehydratase" evidence="1">
    <location>
        <begin position="6"/>
        <end position="216"/>
    </location>
</feature>
<dbReference type="Proteomes" id="UP000036700">
    <property type="component" value="Chromosome"/>
</dbReference>
<dbReference type="OrthoDB" id="5292533at2"/>
<keyword evidence="3" id="KW-1185">Reference proteome</keyword>
<evidence type="ECO:0000313" key="3">
    <source>
        <dbReference type="Proteomes" id="UP000036700"/>
    </source>
</evidence>
<dbReference type="Pfam" id="PF01370">
    <property type="entry name" value="Epimerase"/>
    <property type="match status" value="1"/>
</dbReference>
<dbReference type="InterPro" id="IPR036291">
    <property type="entry name" value="NAD(P)-bd_dom_sf"/>
</dbReference>
<evidence type="ECO:0000313" key="2">
    <source>
        <dbReference type="EMBL" id="AKJ69488.1"/>
    </source>
</evidence>
<dbReference type="STRING" id="445709.ABW99_15975"/>
<name>A0A0G3ER01_9BURK</name>
<proteinExistence type="predicted"/>
<dbReference type="InterPro" id="IPR051207">
    <property type="entry name" value="ComplexI_NDUFA9_subunit"/>
</dbReference>
<organism evidence="2 3">
    <name type="scientific">Pandoraea thiooxydans</name>
    <dbReference type="NCBI Taxonomy" id="445709"/>
    <lineage>
        <taxon>Bacteria</taxon>
        <taxon>Pseudomonadati</taxon>
        <taxon>Pseudomonadota</taxon>
        <taxon>Betaproteobacteria</taxon>
        <taxon>Burkholderiales</taxon>
        <taxon>Burkholderiaceae</taxon>
        <taxon>Pandoraea</taxon>
    </lineage>
</organism>
<dbReference type="RefSeq" id="WP_047215403.1">
    <property type="nucleotide sequence ID" value="NZ_CP011568.3"/>
</dbReference>
<reference evidence="3" key="1">
    <citation type="submission" date="2015-06" db="EMBL/GenBank/DDBJ databases">
        <authorList>
            <person name="Lim Y.L."/>
            <person name="Ee R."/>
            <person name="Yong D."/>
            <person name="How K.Y."/>
            <person name="Yin W.F."/>
            <person name="Chan K.G."/>
        </authorList>
    </citation>
    <scope>NUCLEOTIDE SEQUENCE [LARGE SCALE GENOMIC DNA]</scope>
    <source>
        <strain evidence="3">DSM 25325</strain>
    </source>
</reference>
<accession>A0A0G3ER01</accession>
<dbReference type="AlphaFoldDB" id="A0A0G3ER01"/>
<gene>
    <name evidence="2" type="ORF">ABW99_15975</name>
</gene>